<evidence type="ECO:0000256" key="1">
    <source>
        <dbReference type="ARBA" id="ARBA00022884"/>
    </source>
</evidence>
<feature type="compositionally biased region" description="Basic and acidic residues" evidence="3">
    <location>
        <begin position="325"/>
        <end position="336"/>
    </location>
</feature>
<gene>
    <name evidence="5" type="ORF">SEUCBS140593_002871</name>
</gene>
<evidence type="ECO:0000313" key="6">
    <source>
        <dbReference type="Proteomes" id="UP001642482"/>
    </source>
</evidence>
<keyword evidence="6" id="KW-1185">Reference proteome</keyword>
<feature type="compositionally biased region" description="Low complexity" evidence="3">
    <location>
        <begin position="665"/>
        <end position="677"/>
    </location>
</feature>
<feature type="region of interest" description="Disordered" evidence="3">
    <location>
        <begin position="1"/>
        <end position="57"/>
    </location>
</feature>
<evidence type="ECO:0000256" key="3">
    <source>
        <dbReference type="SAM" id="MobiDB-lite"/>
    </source>
</evidence>
<feature type="compositionally biased region" description="Polar residues" evidence="3">
    <location>
        <begin position="94"/>
        <end position="107"/>
    </location>
</feature>
<dbReference type="SUPFAM" id="SSF46785">
    <property type="entry name" value="Winged helix' DNA-binding domain"/>
    <property type="match status" value="1"/>
</dbReference>
<dbReference type="InterPro" id="IPR036388">
    <property type="entry name" value="WH-like_DNA-bd_sf"/>
</dbReference>
<feature type="compositionally biased region" description="Basic and acidic residues" evidence="3">
    <location>
        <begin position="165"/>
        <end position="174"/>
    </location>
</feature>
<dbReference type="EMBL" id="CAWUHD010000020">
    <property type="protein sequence ID" value="CAK7216445.1"/>
    <property type="molecule type" value="Genomic_DNA"/>
</dbReference>
<dbReference type="CDD" id="cd07323">
    <property type="entry name" value="LAM"/>
    <property type="match status" value="1"/>
</dbReference>
<feature type="compositionally biased region" description="Basic and acidic residues" evidence="3">
    <location>
        <begin position="462"/>
        <end position="471"/>
    </location>
</feature>
<feature type="compositionally biased region" description="Gly residues" evidence="3">
    <location>
        <begin position="572"/>
        <end position="583"/>
    </location>
</feature>
<feature type="compositionally biased region" description="Low complexity" evidence="3">
    <location>
        <begin position="7"/>
        <end position="37"/>
    </location>
</feature>
<feature type="region of interest" description="Disordered" evidence="3">
    <location>
        <begin position="877"/>
        <end position="921"/>
    </location>
</feature>
<organism evidence="5 6">
    <name type="scientific">Sporothrix eucalyptigena</name>
    <dbReference type="NCBI Taxonomy" id="1812306"/>
    <lineage>
        <taxon>Eukaryota</taxon>
        <taxon>Fungi</taxon>
        <taxon>Dikarya</taxon>
        <taxon>Ascomycota</taxon>
        <taxon>Pezizomycotina</taxon>
        <taxon>Sordariomycetes</taxon>
        <taxon>Sordariomycetidae</taxon>
        <taxon>Ophiostomatales</taxon>
        <taxon>Ophiostomataceae</taxon>
        <taxon>Sporothrix</taxon>
    </lineage>
</organism>
<evidence type="ECO:0000313" key="5">
    <source>
        <dbReference type="EMBL" id="CAK7216445.1"/>
    </source>
</evidence>
<dbReference type="Proteomes" id="UP001642482">
    <property type="component" value="Unassembled WGS sequence"/>
</dbReference>
<dbReference type="InterPro" id="IPR006630">
    <property type="entry name" value="La_HTH"/>
</dbReference>
<dbReference type="PROSITE" id="PS50961">
    <property type="entry name" value="HTH_LA"/>
    <property type="match status" value="1"/>
</dbReference>
<feature type="compositionally biased region" description="Polar residues" evidence="3">
    <location>
        <begin position="228"/>
        <end position="252"/>
    </location>
</feature>
<dbReference type="InterPro" id="IPR036390">
    <property type="entry name" value="WH_DNA-bd_sf"/>
</dbReference>
<feature type="region of interest" description="Disordered" evidence="3">
    <location>
        <begin position="940"/>
        <end position="980"/>
    </location>
</feature>
<sequence>MSGFSYAQAARGQAPPSSQASATPASSTASAATQATPEKNADSSAASQNGSTTTLSHFNADSSKLFARTLNHDASASPLKVGSEAPSSPAASSTLAGTVTESTSNFSLDDATVHVASSDKPSRVSTPGTRSPATEEGARKGGRKGKASAKAAAEKDSDQAAQIEDAEKEKEPVKELVSAPPPAVNIWSQRMKEQAAKAKPNPPATKAAATTTSGAAPAASRSKDARKQASNSIGGDAASDTNGTPSSGNAKTQTKRANELTRVSGGDQPRRNAPRGARGAAEKDEKPAAAGRDALPLVRDAVSWPTPESAAVSDDTKTKLPLGDNKVDAATDKDAQDDAGSAKSRKKGWVPLPFVPSVNFQTPIPNVRGSKPKTGNRTSRDASSKSGGNSNNNSASGNASTTANGTEASSEKTPAEVPAIASNTKSDSEARNTAKENNGSALPARPSTHASNTHKRFSTDTSHNHPREPRKVSAANLPEKPKEAAADQSNAFVPKGNHHNAHAGAINGDANGQFHQPTHPAHADRRPPFSGKNNNTSQFNSSGKDFSSQEHKDQHGQHTRERTEPRGERSGRGGFRGGRGGSAPGAAGSTQNNQHIGHSTYQPNGQRVPPNNSYSSSTTVLPPTAAPFNPHPQQFPYGNGHNSVRMGSRNASRAQLSSQGSVSFGNRLQNGVGNNNNARLHGHPSHGVPNGPAEFQMQPYGFSSFSPYMDAELLHGLTVQVDYYFSLDNLVKDLFLRRKMNDQGFVPLSVIANFKRMMDLAPSIDFIRAACEQSENVDYVVDQEQNEWIRSRYQWSNFVVPREDREEEARKPGPDLRTVMFRSGQRPYQAYMHPMMNGGYPSMPQQPIFSPPAYPINGGEVLYQQHDNSMHADYASPVSGSGANGTELNGRLHRSGESQLSAAVPDFSPGGHGGAPTTLEDYQTCPDEQVEKLIVLVGSESEPAADSAEHSEANGSSVNGAQTDESQPAASRKIGEEPYPELRTRALEQRNKAKAGEVPATMKHLYRFWSHCLPDKFNVRMYEDFRTFALEDAHRSTPSDFGLKCLLQYYNRVLFTSANARPYPAVFLPHHNEAKQLSELQSSKAKVNGDSHA</sequence>
<feature type="compositionally biased region" description="Polar residues" evidence="3">
    <location>
        <begin position="953"/>
        <end position="969"/>
    </location>
</feature>
<feature type="compositionally biased region" description="Polar residues" evidence="3">
    <location>
        <begin position="42"/>
        <end position="57"/>
    </location>
</feature>
<keyword evidence="1 2" id="KW-0694">RNA-binding</keyword>
<dbReference type="Pfam" id="PF05383">
    <property type="entry name" value="La"/>
    <property type="match status" value="1"/>
</dbReference>
<feature type="domain" description="HTH La-type RNA-binding" evidence="4">
    <location>
        <begin position="707"/>
        <end position="802"/>
    </location>
</feature>
<feature type="compositionally biased region" description="Polar residues" evidence="3">
    <location>
        <begin position="878"/>
        <end position="887"/>
    </location>
</feature>
<feature type="region of interest" description="Disordered" evidence="3">
    <location>
        <begin position="77"/>
        <end position="693"/>
    </location>
</feature>
<dbReference type="SMART" id="SM00715">
    <property type="entry name" value="LA"/>
    <property type="match status" value="1"/>
</dbReference>
<name>A0ABP0BA49_9PEZI</name>
<dbReference type="SMART" id="SM00684">
    <property type="entry name" value="DM15"/>
    <property type="match status" value="2"/>
</dbReference>
<feature type="compositionally biased region" description="Polar residues" evidence="3">
    <location>
        <begin position="531"/>
        <end position="546"/>
    </location>
</feature>
<evidence type="ECO:0000256" key="2">
    <source>
        <dbReference type="PROSITE-ProRule" id="PRU00332"/>
    </source>
</evidence>
<feature type="compositionally biased region" description="Polar residues" evidence="3">
    <location>
        <begin position="123"/>
        <end position="132"/>
    </location>
</feature>
<feature type="compositionally biased region" description="Polar residues" evidence="3">
    <location>
        <begin position="591"/>
        <end position="621"/>
    </location>
</feature>
<dbReference type="Pfam" id="PF21071">
    <property type="entry name" value="LARP1_HEAT"/>
    <property type="match status" value="1"/>
</dbReference>
<feature type="compositionally biased region" description="Low complexity" evidence="3">
    <location>
        <begin position="83"/>
        <end position="93"/>
    </location>
</feature>
<dbReference type="InterPro" id="IPR006607">
    <property type="entry name" value="DM15"/>
</dbReference>
<dbReference type="Gene3D" id="1.10.10.10">
    <property type="entry name" value="Winged helix-like DNA-binding domain superfamily/Winged helix DNA-binding domain"/>
    <property type="match status" value="1"/>
</dbReference>
<evidence type="ECO:0000259" key="4">
    <source>
        <dbReference type="PROSITE" id="PS50961"/>
    </source>
</evidence>
<feature type="compositionally biased region" description="Low complexity" evidence="3">
    <location>
        <begin position="204"/>
        <end position="219"/>
    </location>
</feature>
<feature type="compositionally biased region" description="Basic and acidic residues" evidence="3">
    <location>
        <begin position="547"/>
        <end position="571"/>
    </location>
</feature>
<feature type="compositionally biased region" description="Low complexity" evidence="3">
    <location>
        <begin position="384"/>
        <end position="406"/>
    </location>
</feature>
<comment type="caution">
    <text evidence="5">The sequence shown here is derived from an EMBL/GenBank/DDBJ whole genome shotgun (WGS) entry which is preliminary data.</text>
</comment>
<reference evidence="5 6" key="1">
    <citation type="submission" date="2024-01" db="EMBL/GenBank/DDBJ databases">
        <authorList>
            <person name="Allen C."/>
            <person name="Tagirdzhanova G."/>
        </authorList>
    </citation>
    <scope>NUCLEOTIDE SEQUENCE [LARGE SCALE GENOMIC DNA]</scope>
</reference>
<protein>
    <recommendedName>
        <fullName evidence="4">HTH La-type RNA-binding domain-containing protein</fullName>
    </recommendedName>
</protein>
<accession>A0ABP0BA49</accession>
<feature type="compositionally biased region" description="Polar residues" evidence="3">
    <location>
        <begin position="649"/>
        <end position="664"/>
    </location>
</feature>
<proteinExistence type="predicted"/>